<sequence length="100" mass="11101">MPLKPDLILNVAPDSLEISGLTRGFMPAFRHLGTGEIRLCRLVDGQLSMAHLLDSLPDDWIEERDADGHPASLISEVEPGFLRGSQFWTLDNLVHPRLDG</sequence>
<gene>
    <name evidence="1" type="ORF">GWK36_02070</name>
</gene>
<dbReference type="Proteomes" id="UP000502699">
    <property type="component" value="Chromosome"/>
</dbReference>
<evidence type="ECO:0000313" key="2">
    <source>
        <dbReference type="Proteomes" id="UP000502699"/>
    </source>
</evidence>
<dbReference type="AlphaFoldDB" id="A0A6G7VA89"/>
<name>A0A6G7VA89_9GAMM</name>
<dbReference type="RefSeq" id="WP_166269654.1">
    <property type="nucleotide sequence ID" value="NZ_CP048029.1"/>
</dbReference>
<accession>A0A6G7VA89</accession>
<reference evidence="2" key="1">
    <citation type="submission" date="2020-01" db="EMBL/GenBank/DDBJ databases">
        <title>Caldichromatium gen. nov., sp. nov., a thermophilic purple sulfur bacterium member of the family Chromatiaceae isolated from Nakabusa hot spring, Japan.</title>
        <authorList>
            <person name="Saini M.K."/>
            <person name="Hanada S."/>
            <person name="Tank M."/>
        </authorList>
    </citation>
    <scope>NUCLEOTIDE SEQUENCE [LARGE SCALE GENOMIC DNA]</scope>
    <source>
        <strain evidence="2">No.7</strain>
    </source>
</reference>
<protein>
    <submittedName>
        <fullName evidence="1">Uncharacterized protein</fullName>
    </submittedName>
</protein>
<proteinExistence type="predicted"/>
<keyword evidence="2" id="KW-1185">Reference proteome</keyword>
<dbReference type="EMBL" id="CP048029">
    <property type="protein sequence ID" value="QIK36983.1"/>
    <property type="molecule type" value="Genomic_DNA"/>
</dbReference>
<organism evidence="1 2">
    <name type="scientific">Caldichromatium japonicum</name>
    <dbReference type="NCBI Taxonomy" id="2699430"/>
    <lineage>
        <taxon>Bacteria</taxon>
        <taxon>Pseudomonadati</taxon>
        <taxon>Pseudomonadota</taxon>
        <taxon>Gammaproteobacteria</taxon>
        <taxon>Chromatiales</taxon>
        <taxon>Chromatiaceae</taxon>
        <taxon>Caldichromatium</taxon>
    </lineage>
</organism>
<evidence type="ECO:0000313" key="1">
    <source>
        <dbReference type="EMBL" id="QIK36983.1"/>
    </source>
</evidence>
<dbReference type="KEGG" id="cjap:GWK36_02070"/>